<evidence type="ECO:0000256" key="1">
    <source>
        <dbReference type="SAM" id="MobiDB-lite"/>
    </source>
</evidence>
<feature type="region of interest" description="Disordered" evidence="1">
    <location>
        <begin position="27"/>
        <end position="81"/>
    </location>
</feature>
<gene>
    <name evidence="2" type="ORF">SARC_08697</name>
</gene>
<protein>
    <submittedName>
        <fullName evidence="2">Uncharacterized protein</fullName>
    </submittedName>
</protein>
<feature type="compositionally biased region" description="Basic residues" evidence="1">
    <location>
        <begin position="50"/>
        <end position="65"/>
    </location>
</feature>
<dbReference type="RefSeq" id="XP_014152795.1">
    <property type="nucleotide sequence ID" value="XM_014297320.1"/>
</dbReference>
<proteinExistence type="predicted"/>
<keyword evidence="3" id="KW-1185">Reference proteome</keyword>
<dbReference type="EMBL" id="KQ242402">
    <property type="protein sequence ID" value="KNC78893.1"/>
    <property type="molecule type" value="Genomic_DNA"/>
</dbReference>
<dbReference type="GeneID" id="25909201"/>
<organism evidence="2 3">
    <name type="scientific">Sphaeroforma arctica JP610</name>
    <dbReference type="NCBI Taxonomy" id="667725"/>
    <lineage>
        <taxon>Eukaryota</taxon>
        <taxon>Ichthyosporea</taxon>
        <taxon>Ichthyophonida</taxon>
        <taxon>Sphaeroforma</taxon>
    </lineage>
</organism>
<name>A0A0L0FSD7_9EUKA</name>
<evidence type="ECO:0000313" key="3">
    <source>
        <dbReference type="Proteomes" id="UP000054560"/>
    </source>
</evidence>
<dbReference type="AlphaFoldDB" id="A0A0L0FSD7"/>
<feature type="region of interest" description="Disordered" evidence="1">
    <location>
        <begin position="1"/>
        <end position="20"/>
    </location>
</feature>
<sequence length="360" mass="40343">MGQENPTITTASDQWTSGKTRTQAVANLEDNEAVGEDTYFGETISSHPTPRIRKRKEKRYLHKNRLPPPSSPPHKKTMTDSTTLSKDKWSHFMNMMAKQLNKIDLMEAQINQMANNPARDIIPKSRAESDRKLSSVCPNLPNNLKEKNNQGILISLQDMKKILCVNAESSNLQKVFTHGENDLFANWTAHLAASLLHTPELMTYKCIADHLKYQAIVCEYSKIMYPEEVANLDKGVGRYFPHSRLSDIDAAKLAVVALSSCKHCNCATAFSVCENVTPVVKNKKGQSNGHDTCQQERNNTTIITETKRAQAVPIVAIRSATKKVALNQLHRSQAEGRSHNLPHLVINQHLPLSPLTWTMT</sequence>
<accession>A0A0L0FSD7</accession>
<evidence type="ECO:0000313" key="2">
    <source>
        <dbReference type="EMBL" id="KNC78893.1"/>
    </source>
</evidence>
<dbReference type="Proteomes" id="UP000054560">
    <property type="component" value="Unassembled WGS sequence"/>
</dbReference>
<reference evidence="2 3" key="1">
    <citation type="submission" date="2011-02" db="EMBL/GenBank/DDBJ databases">
        <title>The Genome Sequence of Sphaeroforma arctica JP610.</title>
        <authorList>
            <consortium name="The Broad Institute Genome Sequencing Platform"/>
            <person name="Russ C."/>
            <person name="Cuomo C."/>
            <person name="Young S.K."/>
            <person name="Zeng Q."/>
            <person name="Gargeya S."/>
            <person name="Alvarado L."/>
            <person name="Berlin A."/>
            <person name="Chapman S.B."/>
            <person name="Chen Z."/>
            <person name="Freedman E."/>
            <person name="Gellesch M."/>
            <person name="Goldberg J."/>
            <person name="Griggs A."/>
            <person name="Gujja S."/>
            <person name="Heilman E."/>
            <person name="Heiman D."/>
            <person name="Howarth C."/>
            <person name="Mehta T."/>
            <person name="Neiman D."/>
            <person name="Pearson M."/>
            <person name="Roberts A."/>
            <person name="Saif S."/>
            <person name="Shea T."/>
            <person name="Shenoy N."/>
            <person name="Sisk P."/>
            <person name="Stolte C."/>
            <person name="Sykes S."/>
            <person name="White J."/>
            <person name="Yandava C."/>
            <person name="Burger G."/>
            <person name="Gray M.W."/>
            <person name="Holland P.W.H."/>
            <person name="King N."/>
            <person name="Lang F.B.F."/>
            <person name="Roger A.J."/>
            <person name="Ruiz-Trillo I."/>
            <person name="Haas B."/>
            <person name="Nusbaum C."/>
            <person name="Birren B."/>
        </authorList>
    </citation>
    <scope>NUCLEOTIDE SEQUENCE [LARGE SCALE GENOMIC DNA]</scope>
    <source>
        <strain evidence="2 3">JP610</strain>
    </source>
</reference>